<feature type="region of interest" description="Disordered" evidence="1">
    <location>
        <begin position="1"/>
        <end position="23"/>
    </location>
</feature>
<name>A0AAJ0FAV2_9PEZI</name>
<accession>A0AAJ0FAV2</accession>
<evidence type="ECO:0000313" key="2">
    <source>
        <dbReference type="EMBL" id="KAK1761786.1"/>
    </source>
</evidence>
<proteinExistence type="predicted"/>
<dbReference type="RefSeq" id="XP_060277999.1">
    <property type="nucleotide sequence ID" value="XM_060429392.1"/>
</dbReference>
<protein>
    <submittedName>
        <fullName evidence="2">Uncharacterized protein</fullName>
    </submittedName>
</protein>
<reference evidence="2" key="1">
    <citation type="submission" date="2023-06" db="EMBL/GenBank/DDBJ databases">
        <title>Genome-scale phylogeny and comparative genomics of the fungal order Sordariales.</title>
        <authorList>
            <consortium name="Lawrence Berkeley National Laboratory"/>
            <person name="Hensen N."/>
            <person name="Bonometti L."/>
            <person name="Westerberg I."/>
            <person name="Brannstrom I.O."/>
            <person name="Guillou S."/>
            <person name="Cros-Aarteil S."/>
            <person name="Calhoun S."/>
            <person name="Haridas S."/>
            <person name="Kuo A."/>
            <person name="Mondo S."/>
            <person name="Pangilinan J."/>
            <person name="Riley R."/>
            <person name="Labutti K."/>
            <person name="Andreopoulos B."/>
            <person name="Lipzen A."/>
            <person name="Chen C."/>
            <person name="Yanf M."/>
            <person name="Daum C."/>
            <person name="Ng V."/>
            <person name="Clum A."/>
            <person name="Steindorff A."/>
            <person name="Ohm R."/>
            <person name="Martin F."/>
            <person name="Silar P."/>
            <person name="Natvig D."/>
            <person name="Lalanne C."/>
            <person name="Gautier V."/>
            <person name="Ament-Velasquez S.L."/>
            <person name="Kruys A."/>
            <person name="Hutchinson M.I."/>
            <person name="Powell A.J."/>
            <person name="Barry K."/>
            <person name="Miller A.N."/>
            <person name="Grigoriev I.V."/>
            <person name="Debuchy R."/>
            <person name="Gladieux P."/>
            <person name="Thoren M.H."/>
            <person name="Johannesson H."/>
        </authorList>
    </citation>
    <scope>NUCLEOTIDE SEQUENCE</scope>
    <source>
        <strain evidence="2">8032-3</strain>
    </source>
</reference>
<gene>
    <name evidence="2" type="ORF">QBC33DRAFT_553324</name>
</gene>
<keyword evidence="3" id="KW-1185">Reference proteome</keyword>
<evidence type="ECO:0000256" key="1">
    <source>
        <dbReference type="SAM" id="MobiDB-lite"/>
    </source>
</evidence>
<dbReference type="AlphaFoldDB" id="A0AAJ0FAV2"/>
<organism evidence="2 3">
    <name type="scientific">Phialemonium atrogriseum</name>
    <dbReference type="NCBI Taxonomy" id="1093897"/>
    <lineage>
        <taxon>Eukaryota</taxon>
        <taxon>Fungi</taxon>
        <taxon>Dikarya</taxon>
        <taxon>Ascomycota</taxon>
        <taxon>Pezizomycotina</taxon>
        <taxon>Sordariomycetes</taxon>
        <taxon>Sordariomycetidae</taxon>
        <taxon>Cephalothecales</taxon>
        <taxon>Cephalothecaceae</taxon>
        <taxon>Phialemonium</taxon>
    </lineage>
</organism>
<feature type="compositionally biased region" description="Polar residues" evidence="1">
    <location>
        <begin position="1"/>
        <end position="15"/>
    </location>
</feature>
<comment type="caution">
    <text evidence="2">The sequence shown here is derived from an EMBL/GenBank/DDBJ whole genome shotgun (WGS) entry which is preliminary data.</text>
</comment>
<evidence type="ECO:0000313" key="3">
    <source>
        <dbReference type="Proteomes" id="UP001244011"/>
    </source>
</evidence>
<dbReference type="GeneID" id="85312579"/>
<sequence>MTPDTESQQSPSQANPPKGDGMVPDAAIRIAVRSQSHRIPGERGERVKTMGNLICQHHWHRDMDSNVDCITLLGCPTGDGEKVSFLLDTGNLAPGQKEEDIPIRIYRWNGRKWTEQTGNMKLQEYIRSNFPFKGKKAVPSQRRGKTLTELRAEMGDEKWDVFMNETVSQKMRAMAYLSETERKWVAGHLPEFGGIMQQQIARMKYKKLPLLAHQKMWEDEHTDKSQTVSLTLAEKVLEIYLSETPTARRLKALASG</sequence>
<dbReference type="Proteomes" id="UP001244011">
    <property type="component" value="Unassembled WGS sequence"/>
</dbReference>
<dbReference type="EMBL" id="MU839051">
    <property type="protein sequence ID" value="KAK1761786.1"/>
    <property type="molecule type" value="Genomic_DNA"/>
</dbReference>